<evidence type="ECO:0000256" key="6">
    <source>
        <dbReference type="ARBA" id="ARBA00022967"/>
    </source>
</evidence>
<comment type="subcellular location">
    <subcellularLocation>
        <location evidence="1">Cell membrane</location>
        <topology evidence="1">Peripheral membrane protein</topology>
    </subcellularLocation>
</comment>
<dbReference type="PANTHER" id="PTHR43297:SF13">
    <property type="entry name" value="NICKEL ABC TRANSPORTER, ATP-BINDING PROTEIN"/>
    <property type="match status" value="1"/>
</dbReference>
<evidence type="ECO:0000313" key="16">
    <source>
        <dbReference type="Proteomes" id="UP000017840"/>
    </source>
</evidence>
<dbReference type="FunFam" id="3.40.50.300:FF:000016">
    <property type="entry name" value="Oligopeptide ABC transporter ATP-binding component"/>
    <property type="match status" value="1"/>
</dbReference>
<dbReference type="SMART" id="SM00382">
    <property type="entry name" value="AAA"/>
    <property type="match status" value="1"/>
</dbReference>
<dbReference type="STRING" id="1324957.K933_05588"/>
<keyword evidence="16" id="KW-1185">Reference proteome</keyword>
<evidence type="ECO:0000256" key="11">
    <source>
        <dbReference type="ARBA" id="ARBA00044143"/>
    </source>
</evidence>
<evidence type="ECO:0000313" key="15">
    <source>
        <dbReference type="EMBL" id="ESP89150.1"/>
    </source>
</evidence>
<dbReference type="GO" id="GO:0015833">
    <property type="term" value="P:peptide transport"/>
    <property type="evidence" value="ECO:0007669"/>
    <property type="project" value="InterPro"/>
</dbReference>
<dbReference type="CDD" id="cd03257">
    <property type="entry name" value="ABC_NikE_OppD_transporters"/>
    <property type="match status" value="1"/>
</dbReference>
<evidence type="ECO:0000256" key="10">
    <source>
        <dbReference type="ARBA" id="ARBA00039098"/>
    </source>
</evidence>
<keyword evidence="2" id="KW-0813">Transport</keyword>
<dbReference type="GO" id="GO:0016887">
    <property type="term" value="F:ATP hydrolysis activity"/>
    <property type="evidence" value="ECO:0007669"/>
    <property type="project" value="InterPro"/>
</dbReference>
<dbReference type="RefSeq" id="WP_023393705.1">
    <property type="nucleotide sequence ID" value="NZ_ASGZ01000017.1"/>
</dbReference>
<evidence type="ECO:0000256" key="1">
    <source>
        <dbReference type="ARBA" id="ARBA00004202"/>
    </source>
</evidence>
<evidence type="ECO:0000256" key="12">
    <source>
        <dbReference type="ARBA" id="ARBA00048610"/>
    </source>
</evidence>
<evidence type="ECO:0000256" key="7">
    <source>
        <dbReference type="ARBA" id="ARBA00023065"/>
    </source>
</evidence>
<dbReference type="PROSITE" id="PS00211">
    <property type="entry name" value="ABC_TRANSPORTER_1"/>
    <property type="match status" value="1"/>
</dbReference>
<sequence length="389" mass="40255">MSRRAAGGSDGSGDDPLLAVRDLRTHFHTAEGTVRAVDGVSFDVRAGETLCLVGESGSGKTVTCESVGRLVESPPGELVGGEVVFDGRDLTEASESELRAVRGDRVSYVFQNPQGALDPVYTVGEQLEEVLGYHRDLSEAAARERAVDLLDRVGLPDAPARANDYPHEFSGGMRQRVVVAMALANDPDLLVADEPTTALDVTTQAQLLDLIADLQAERGMAVLFVTHDLGVVAGIADRVVVMYGGRVMERGTVYDVFERPAHPYTRALLGCLPGRGGGMDPIGGEPPDPADPPDGCRFHPRCPHAVGACRAGDQPPLYGATVGGEASCVFYDGDRDPTVLDDPTDGEGSEDGDGNGNGSGEGTGGRGGSASGAGGTGDGRTGPTGGADR</sequence>
<dbReference type="Proteomes" id="UP000017840">
    <property type="component" value="Unassembled WGS sequence"/>
</dbReference>
<evidence type="ECO:0000256" key="4">
    <source>
        <dbReference type="ARBA" id="ARBA00022741"/>
    </source>
</evidence>
<dbReference type="OrthoDB" id="18209at2157"/>
<keyword evidence="4" id="KW-0547">Nucleotide-binding</keyword>
<feature type="compositionally biased region" description="Gly residues" evidence="13">
    <location>
        <begin position="354"/>
        <end position="389"/>
    </location>
</feature>
<dbReference type="Pfam" id="PF08352">
    <property type="entry name" value="oligo_HPY"/>
    <property type="match status" value="1"/>
</dbReference>
<dbReference type="InterPro" id="IPR050388">
    <property type="entry name" value="ABC_Ni/Peptide_Import"/>
</dbReference>
<feature type="region of interest" description="Disordered" evidence="13">
    <location>
        <begin position="333"/>
        <end position="389"/>
    </location>
</feature>
<proteinExistence type="predicted"/>
<dbReference type="GO" id="GO:0005886">
    <property type="term" value="C:plasma membrane"/>
    <property type="evidence" value="ECO:0007669"/>
    <property type="project" value="UniProtKB-SubCell"/>
</dbReference>
<dbReference type="PATRIC" id="fig|1324957.4.peg.1135"/>
<comment type="caution">
    <text evidence="15">The sequence shown here is derived from an EMBL/GenBank/DDBJ whole genome shotgun (WGS) entry which is preliminary data.</text>
</comment>
<name>V4HEL2_9EURY</name>
<dbReference type="NCBIfam" id="TIGR01727">
    <property type="entry name" value="oligo_HPY"/>
    <property type="match status" value="1"/>
</dbReference>
<feature type="compositionally biased region" description="Acidic residues" evidence="13">
    <location>
        <begin position="342"/>
        <end position="353"/>
    </location>
</feature>
<dbReference type="Pfam" id="PF00005">
    <property type="entry name" value="ABC_tran"/>
    <property type="match status" value="1"/>
</dbReference>
<reference evidence="15 16" key="1">
    <citation type="journal article" date="2013" name="Genome Announc.">
        <title>Draft Genome Sequence of 'Candidatus Halobonum tyrrellensis' Strain G22, Isolated from the Hypersaline Waters of Lake Tyrrell, Australia.</title>
        <authorList>
            <person name="Ugalde J.A."/>
            <person name="Narasingarao P."/>
            <person name="Kuo S."/>
            <person name="Podell S."/>
            <person name="Allen E.E."/>
        </authorList>
    </citation>
    <scope>NUCLEOTIDE SEQUENCE [LARGE SCALE GENOMIC DNA]</scope>
    <source>
        <strain evidence="15 16">G22</strain>
    </source>
</reference>
<feature type="domain" description="ABC transporter" evidence="14">
    <location>
        <begin position="18"/>
        <end position="269"/>
    </location>
</feature>
<organism evidence="15 16">
    <name type="scientific">Candidatus Halobonum tyrrellensis G22</name>
    <dbReference type="NCBI Taxonomy" id="1324957"/>
    <lineage>
        <taxon>Archaea</taxon>
        <taxon>Methanobacteriati</taxon>
        <taxon>Methanobacteriota</taxon>
        <taxon>Stenosarchaea group</taxon>
        <taxon>Halobacteria</taxon>
        <taxon>Halobacteriales</taxon>
        <taxon>Haloferacaceae</taxon>
        <taxon>Candidatus Halobonum</taxon>
    </lineage>
</organism>
<dbReference type="EMBL" id="ASGZ01000017">
    <property type="protein sequence ID" value="ESP89150.1"/>
    <property type="molecule type" value="Genomic_DNA"/>
</dbReference>
<keyword evidence="3" id="KW-1003">Cell membrane</keyword>
<dbReference type="InterPro" id="IPR003439">
    <property type="entry name" value="ABC_transporter-like_ATP-bd"/>
</dbReference>
<dbReference type="InterPro" id="IPR017871">
    <property type="entry name" value="ABC_transporter-like_CS"/>
</dbReference>
<dbReference type="AlphaFoldDB" id="V4HEL2"/>
<dbReference type="SUPFAM" id="SSF52540">
    <property type="entry name" value="P-loop containing nucleoside triphosphate hydrolases"/>
    <property type="match status" value="1"/>
</dbReference>
<dbReference type="Gene3D" id="3.40.50.300">
    <property type="entry name" value="P-loop containing nucleotide triphosphate hydrolases"/>
    <property type="match status" value="1"/>
</dbReference>
<evidence type="ECO:0000256" key="5">
    <source>
        <dbReference type="ARBA" id="ARBA00022840"/>
    </source>
</evidence>
<protein>
    <recommendedName>
        <fullName evidence="11">Nickel import system ATP-binding protein NikD</fullName>
        <ecNumber evidence="10">7.2.2.11</ecNumber>
    </recommendedName>
</protein>
<gene>
    <name evidence="15" type="ORF">K933_05588</name>
</gene>
<evidence type="ECO:0000256" key="13">
    <source>
        <dbReference type="SAM" id="MobiDB-lite"/>
    </source>
</evidence>
<dbReference type="PANTHER" id="PTHR43297">
    <property type="entry name" value="OLIGOPEPTIDE TRANSPORT ATP-BINDING PROTEIN APPD"/>
    <property type="match status" value="1"/>
</dbReference>
<dbReference type="InterPro" id="IPR003593">
    <property type="entry name" value="AAA+_ATPase"/>
</dbReference>
<evidence type="ECO:0000256" key="2">
    <source>
        <dbReference type="ARBA" id="ARBA00022448"/>
    </source>
</evidence>
<keyword evidence="6" id="KW-1278">Translocase</keyword>
<keyword evidence="7" id="KW-0406">Ion transport</keyword>
<evidence type="ECO:0000256" key="8">
    <source>
        <dbReference type="ARBA" id="ARBA00023136"/>
    </source>
</evidence>
<comment type="catalytic activity">
    <reaction evidence="12">
        <text>Ni(2+)(out) + ATP + H2O = Ni(2+)(in) + ADP + phosphate + H(+)</text>
        <dbReference type="Rhea" id="RHEA:15557"/>
        <dbReference type="ChEBI" id="CHEBI:15377"/>
        <dbReference type="ChEBI" id="CHEBI:15378"/>
        <dbReference type="ChEBI" id="CHEBI:30616"/>
        <dbReference type="ChEBI" id="CHEBI:43474"/>
        <dbReference type="ChEBI" id="CHEBI:49786"/>
        <dbReference type="ChEBI" id="CHEBI:456216"/>
        <dbReference type="EC" id="7.2.2.11"/>
    </reaction>
    <physiologicalReaction direction="left-to-right" evidence="12">
        <dbReference type="Rhea" id="RHEA:15558"/>
    </physiologicalReaction>
</comment>
<keyword evidence="5 15" id="KW-0067">ATP-binding</keyword>
<accession>V4HEL2</accession>
<feature type="region of interest" description="Disordered" evidence="13">
    <location>
        <begin position="276"/>
        <end position="296"/>
    </location>
</feature>
<dbReference type="GO" id="GO:0005524">
    <property type="term" value="F:ATP binding"/>
    <property type="evidence" value="ECO:0007669"/>
    <property type="project" value="UniProtKB-KW"/>
</dbReference>
<comment type="subunit">
    <text evidence="9">The complex is composed of two ATP-binding proteins (NikD and NikE), two transmembrane proteins (NikB and NikC) and a solute-binding protein (NikA).</text>
</comment>
<dbReference type="PROSITE" id="PS50893">
    <property type="entry name" value="ABC_TRANSPORTER_2"/>
    <property type="match status" value="1"/>
</dbReference>
<dbReference type="EC" id="7.2.2.11" evidence="10"/>
<keyword evidence="8" id="KW-0472">Membrane</keyword>
<evidence type="ECO:0000256" key="3">
    <source>
        <dbReference type="ARBA" id="ARBA00022475"/>
    </source>
</evidence>
<dbReference type="eggNOG" id="arCOG00181">
    <property type="taxonomic scope" value="Archaea"/>
</dbReference>
<evidence type="ECO:0000259" key="14">
    <source>
        <dbReference type="PROSITE" id="PS50893"/>
    </source>
</evidence>
<dbReference type="InterPro" id="IPR013563">
    <property type="entry name" value="Oligopep_ABC_C"/>
</dbReference>
<dbReference type="InterPro" id="IPR027417">
    <property type="entry name" value="P-loop_NTPase"/>
</dbReference>
<dbReference type="GO" id="GO:0015413">
    <property type="term" value="F:ABC-type nickel transporter activity"/>
    <property type="evidence" value="ECO:0007669"/>
    <property type="project" value="UniProtKB-EC"/>
</dbReference>
<evidence type="ECO:0000256" key="9">
    <source>
        <dbReference type="ARBA" id="ARBA00038669"/>
    </source>
</evidence>